<dbReference type="Gene3D" id="3.30.420.10">
    <property type="entry name" value="Ribonuclease H-like superfamily/Ribonuclease H"/>
    <property type="match status" value="1"/>
</dbReference>
<dbReference type="OrthoDB" id="947756at2759"/>
<dbReference type="InterPro" id="IPR036397">
    <property type="entry name" value="RNaseH_sf"/>
</dbReference>
<gene>
    <name evidence="2" type="ORF">CJ030_MR1G018422</name>
</gene>
<dbReference type="PANTHER" id="PTHR47074:SF21">
    <property type="entry name" value="RNASE H TYPE-1 DOMAIN-CONTAINING PROTEIN"/>
    <property type="match status" value="1"/>
</dbReference>
<dbReference type="Pfam" id="PF13456">
    <property type="entry name" value="RVT_3"/>
    <property type="match status" value="1"/>
</dbReference>
<name>A0A6A1WMU5_9ROSI</name>
<feature type="domain" description="RNase H type-1" evidence="1">
    <location>
        <begin position="36"/>
        <end position="156"/>
    </location>
</feature>
<proteinExistence type="predicted"/>
<evidence type="ECO:0000259" key="1">
    <source>
        <dbReference type="Pfam" id="PF13456"/>
    </source>
</evidence>
<dbReference type="Proteomes" id="UP000516437">
    <property type="component" value="Chromosome 1"/>
</dbReference>
<dbReference type="CDD" id="cd06222">
    <property type="entry name" value="RNase_H_like"/>
    <property type="match status" value="1"/>
</dbReference>
<dbReference type="InterPro" id="IPR012337">
    <property type="entry name" value="RNaseH-like_sf"/>
</dbReference>
<organism evidence="2 3">
    <name type="scientific">Morella rubra</name>
    <name type="common">Chinese bayberry</name>
    <dbReference type="NCBI Taxonomy" id="262757"/>
    <lineage>
        <taxon>Eukaryota</taxon>
        <taxon>Viridiplantae</taxon>
        <taxon>Streptophyta</taxon>
        <taxon>Embryophyta</taxon>
        <taxon>Tracheophyta</taxon>
        <taxon>Spermatophyta</taxon>
        <taxon>Magnoliopsida</taxon>
        <taxon>eudicotyledons</taxon>
        <taxon>Gunneridae</taxon>
        <taxon>Pentapetalae</taxon>
        <taxon>rosids</taxon>
        <taxon>fabids</taxon>
        <taxon>Fagales</taxon>
        <taxon>Myricaceae</taxon>
        <taxon>Morella</taxon>
    </lineage>
</organism>
<protein>
    <recommendedName>
        <fullName evidence="1">RNase H type-1 domain-containing protein</fullName>
    </recommendedName>
</protein>
<evidence type="ECO:0000313" key="2">
    <source>
        <dbReference type="EMBL" id="KAB1226003.1"/>
    </source>
</evidence>
<dbReference type="SUPFAM" id="SSF53098">
    <property type="entry name" value="Ribonuclease H-like"/>
    <property type="match status" value="1"/>
</dbReference>
<comment type="caution">
    <text evidence="2">The sequence shown here is derived from an EMBL/GenBank/DDBJ whole genome shotgun (WGS) entry which is preliminary data.</text>
</comment>
<dbReference type="InterPro" id="IPR044730">
    <property type="entry name" value="RNase_H-like_dom_plant"/>
</dbReference>
<dbReference type="GO" id="GO:0004523">
    <property type="term" value="F:RNA-DNA hybrid ribonuclease activity"/>
    <property type="evidence" value="ECO:0007669"/>
    <property type="project" value="InterPro"/>
</dbReference>
<dbReference type="AlphaFoldDB" id="A0A6A1WMU5"/>
<dbReference type="InterPro" id="IPR052929">
    <property type="entry name" value="RNase_H-like_EbsB-rel"/>
</dbReference>
<evidence type="ECO:0000313" key="3">
    <source>
        <dbReference type="Proteomes" id="UP000516437"/>
    </source>
</evidence>
<keyword evidence="3" id="KW-1185">Reference proteome</keyword>
<sequence>MGVDPNNSKHVSAWTSVSKDSSLGWKPPAVGSVKCNVDVAMSYTHSVLVVVFRDHEGSLYTVYTESIPSQDSLLGEIAAFFAATRLAIDLPFSRILFESDCLVLVQDIFDLAVRIGWQAEGWVSSIRSFFRTHPQHSLGWVSCRSNKLVHRLAKWAATKDVFGFINLTSILAFIVDSNSGCG</sequence>
<accession>A0A6A1WMU5</accession>
<dbReference type="InterPro" id="IPR002156">
    <property type="entry name" value="RNaseH_domain"/>
</dbReference>
<reference evidence="2 3" key="1">
    <citation type="journal article" date="2019" name="Plant Biotechnol. J.">
        <title>The red bayberry genome and genetic basis of sex determination.</title>
        <authorList>
            <person name="Jia H.M."/>
            <person name="Jia H.J."/>
            <person name="Cai Q.L."/>
            <person name="Wang Y."/>
            <person name="Zhao H.B."/>
            <person name="Yang W.F."/>
            <person name="Wang G.Y."/>
            <person name="Li Y.H."/>
            <person name="Zhan D.L."/>
            <person name="Shen Y.T."/>
            <person name="Niu Q.F."/>
            <person name="Chang L."/>
            <person name="Qiu J."/>
            <person name="Zhao L."/>
            <person name="Xie H.B."/>
            <person name="Fu W.Y."/>
            <person name="Jin J."/>
            <person name="Li X.W."/>
            <person name="Jiao Y."/>
            <person name="Zhou C.C."/>
            <person name="Tu T."/>
            <person name="Chai C.Y."/>
            <person name="Gao J.L."/>
            <person name="Fan L.J."/>
            <person name="van de Weg E."/>
            <person name="Wang J.Y."/>
            <person name="Gao Z.S."/>
        </authorList>
    </citation>
    <scope>NUCLEOTIDE SEQUENCE [LARGE SCALE GENOMIC DNA]</scope>
    <source>
        <tissue evidence="2">Leaves</tissue>
    </source>
</reference>
<dbReference type="EMBL" id="RXIC02000019">
    <property type="protein sequence ID" value="KAB1226003.1"/>
    <property type="molecule type" value="Genomic_DNA"/>
</dbReference>
<dbReference type="GO" id="GO:0003676">
    <property type="term" value="F:nucleic acid binding"/>
    <property type="evidence" value="ECO:0007669"/>
    <property type="project" value="InterPro"/>
</dbReference>
<dbReference type="PANTHER" id="PTHR47074">
    <property type="entry name" value="BNAC02G40300D PROTEIN"/>
    <property type="match status" value="1"/>
</dbReference>